<dbReference type="RefSeq" id="WP_176964506.1">
    <property type="nucleotide sequence ID" value="NZ_CP058215.1"/>
</dbReference>
<dbReference type="Pfam" id="PF13263">
    <property type="entry name" value="PHP_C"/>
    <property type="match status" value="1"/>
</dbReference>
<gene>
    <name evidence="2" type="ORF">HWN40_03790</name>
</gene>
<dbReference type="NCBIfam" id="NF038032">
    <property type="entry name" value="CehA_McbA_metalo"/>
    <property type="match status" value="1"/>
</dbReference>
<dbReference type="SMART" id="SM00481">
    <property type="entry name" value="POLIIIAc"/>
    <property type="match status" value="1"/>
</dbReference>
<feature type="domain" description="Polymerase/histidinol phosphatase N-terminal" evidence="1">
    <location>
        <begin position="3"/>
        <end position="71"/>
    </location>
</feature>
<dbReference type="InterPro" id="IPR016195">
    <property type="entry name" value="Pol/histidinol_Pase-like"/>
</dbReference>
<dbReference type="InterPro" id="IPR052018">
    <property type="entry name" value="PHP_domain"/>
</dbReference>
<dbReference type="InterPro" id="IPR003141">
    <property type="entry name" value="Pol/His_phosphatase_N"/>
</dbReference>
<evidence type="ECO:0000259" key="1">
    <source>
        <dbReference type="SMART" id="SM00481"/>
    </source>
</evidence>
<dbReference type="EMBL" id="CP058215">
    <property type="protein sequence ID" value="QLC49443.1"/>
    <property type="molecule type" value="Genomic_DNA"/>
</dbReference>
<dbReference type="CDD" id="cd07432">
    <property type="entry name" value="PHP_HisPPase"/>
    <property type="match status" value="1"/>
</dbReference>
<protein>
    <submittedName>
        <fullName evidence="2">PHP domain-containing protein</fullName>
    </submittedName>
</protein>
<organism evidence="2 3">
    <name type="scientific">Methanolobus zinderi</name>
    <dbReference type="NCBI Taxonomy" id="536044"/>
    <lineage>
        <taxon>Archaea</taxon>
        <taxon>Methanobacteriati</taxon>
        <taxon>Methanobacteriota</taxon>
        <taxon>Stenosarchaea group</taxon>
        <taxon>Methanomicrobia</taxon>
        <taxon>Methanosarcinales</taxon>
        <taxon>Methanosarcinaceae</taxon>
        <taxon>Methanolobus</taxon>
    </lineage>
</organism>
<accession>A0A7D5I499</accession>
<dbReference type="Gene3D" id="3.20.20.140">
    <property type="entry name" value="Metal-dependent hydrolases"/>
    <property type="match status" value="1"/>
</dbReference>
<dbReference type="KEGG" id="mzi:HWN40_03790"/>
<dbReference type="GO" id="GO:0004534">
    <property type="term" value="F:5'-3' RNA exonuclease activity"/>
    <property type="evidence" value="ECO:0007669"/>
    <property type="project" value="TreeGrafter"/>
</dbReference>
<dbReference type="AlphaFoldDB" id="A0A7D5I499"/>
<dbReference type="GO" id="GO:0035312">
    <property type="term" value="F:5'-3' DNA exonuclease activity"/>
    <property type="evidence" value="ECO:0007669"/>
    <property type="project" value="TreeGrafter"/>
</dbReference>
<reference evidence="2 3" key="1">
    <citation type="submission" date="2020-06" db="EMBL/GenBank/DDBJ databases">
        <title>Methanolobus halotolerans sp. nov., isolated from a saline lake Tus in Siberia.</title>
        <authorList>
            <person name="Shen Y."/>
            <person name="Chen S.-C."/>
            <person name="Lai M.-C."/>
            <person name="Huang H.-H."/>
            <person name="Chiu H.-H."/>
            <person name="Tang S.-L."/>
            <person name="Rogozin D.Y."/>
            <person name="Degermendzhy A.G."/>
        </authorList>
    </citation>
    <scope>NUCLEOTIDE SEQUENCE [LARGE SCALE GENOMIC DNA]</scope>
    <source>
        <strain evidence="2 3">DSM 21339</strain>
    </source>
</reference>
<dbReference type="Proteomes" id="UP000509594">
    <property type="component" value="Chromosome"/>
</dbReference>
<evidence type="ECO:0000313" key="2">
    <source>
        <dbReference type="EMBL" id="QLC49443.1"/>
    </source>
</evidence>
<dbReference type="GeneID" id="55820767"/>
<evidence type="ECO:0000313" key="3">
    <source>
        <dbReference type="Proteomes" id="UP000509594"/>
    </source>
</evidence>
<dbReference type="InterPro" id="IPR004013">
    <property type="entry name" value="PHP_dom"/>
</dbReference>
<dbReference type="PANTHER" id="PTHR42924:SF3">
    <property type="entry name" value="POLYMERASE_HISTIDINOL PHOSPHATASE N-TERMINAL DOMAIN-CONTAINING PROTEIN"/>
    <property type="match status" value="1"/>
</dbReference>
<dbReference type="FunFam" id="3.20.20.140:FF:000101">
    <property type="entry name" value="PHP domain-containing protein"/>
    <property type="match status" value="1"/>
</dbReference>
<dbReference type="SUPFAM" id="SSF89550">
    <property type="entry name" value="PHP domain-like"/>
    <property type="match status" value="1"/>
</dbReference>
<dbReference type="PANTHER" id="PTHR42924">
    <property type="entry name" value="EXONUCLEASE"/>
    <property type="match status" value="1"/>
</dbReference>
<keyword evidence="3" id="KW-1185">Reference proteome</keyword>
<dbReference type="Pfam" id="PF02811">
    <property type="entry name" value="PHP"/>
    <property type="match status" value="1"/>
</dbReference>
<name>A0A7D5I499_9EURY</name>
<dbReference type="OrthoDB" id="50465at2157"/>
<sequence length="232" mass="25222">MRFDLHVHSVFSKDSYAEHDKILEYAAKNGLDGFAICDHDSIEGGLECARRALEIGSEQIVIPGVEVSSSKGHILVLGVKEKIEPGLSPEETIRIAHEQGAVVVIPHPYKTTSHGIGYLKGLDADAVEVLNSRCMTKGPNNKARKVADELGLPHVGGSDAHEAPMVGRSYAEIDVSERSVEAVLDAIREGRTSAGGRLTPASYVVKQMFAGHLKKAKTRLRRSRRSHRSKNV</sequence>
<proteinExistence type="predicted"/>